<feature type="non-terminal residue" evidence="2">
    <location>
        <position position="1"/>
    </location>
</feature>
<evidence type="ECO:0000313" key="2">
    <source>
        <dbReference type="EMBL" id="KYN09339.1"/>
    </source>
</evidence>
<organism evidence="2 3">
    <name type="scientific">Trachymyrmex cornetzi</name>
    <dbReference type="NCBI Taxonomy" id="471704"/>
    <lineage>
        <taxon>Eukaryota</taxon>
        <taxon>Metazoa</taxon>
        <taxon>Ecdysozoa</taxon>
        <taxon>Arthropoda</taxon>
        <taxon>Hexapoda</taxon>
        <taxon>Insecta</taxon>
        <taxon>Pterygota</taxon>
        <taxon>Neoptera</taxon>
        <taxon>Endopterygota</taxon>
        <taxon>Hymenoptera</taxon>
        <taxon>Apocrita</taxon>
        <taxon>Aculeata</taxon>
        <taxon>Formicoidea</taxon>
        <taxon>Formicidae</taxon>
        <taxon>Myrmicinae</taxon>
        <taxon>Trachymyrmex</taxon>
    </lineage>
</organism>
<protein>
    <submittedName>
        <fullName evidence="2">Zinc finger MYM-type protein 1</fullName>
    </submittedName>
</protein>
<sequence>WIKLNSINKVVCKVCTGAVEKRMPLPNTTNCQSSKEAFVEKGFDSCKNPSRLKSHESGEFHRQASLLLELTKKKNVVEHLSSAKLIEMRDNRIALEKIFSTILVLARQGLALRGNENDENSHFKQLLNMRAEDVPELKRWLNRSSYTFTSHQIVDEILTMMADTVVRQLLQEIKAARHFSILIDETADISRSEQVSVCFRIASDDLKSSEIFLGFYKAENTMAETLFKIVQDVFARYDLDFEKLRGQCYDGATNMSGQLTGLQTRIRELEPRALFVHCNAHNLSLVVQDGIENVLPIKNFVGIVRELINFIRDSPRRLSTFKNLQSDNSPDLSPFCPTRYVLKIIIKIS</sequence>
<dbReference type="SUPFAM" id="SSF53098">
    <property type="entry name" value="Ribonuclease H-like"/>
    <property type="match status" value="1"/>
</dbReference>
<feature type="domain" description="DUF4371" evidence="1">
    <location>
        <begin position="37"/>
        <end position="261"/>
    </location>
</feature>
<dbReference type="InterPro" id="IPR025398">
    <property type="entry name" value="DUF4371"/>
</dbReference>
<reference evidence="2 3" key="1">
    <citation type="submission" date="2015-09" db="EMBL/GenBank/DDBJ databases">
        <title>Trachymyrmex cornetzi WGS genome.</title>
        <authorList>
            <person name="Nygaard S."/>
            <person name="Hu H."/>
            <person name="Boomsma J."/>
            <person name="Zhang G."/>
        </authorList>
    </citation>
    <scope>NUCLEOTIDE SEQUENCE [LARGE SCALE GENOMIC DNA]</scope>
    <source>
        <strain evidence="2">Tcor2-1</strain>
        <tissue evidence="2">Whole body</tissue>
    </source>
</reference>
<proteinExistence type="predicted"/>
<dbReference type="Pfam" id="PF14291">
    <property type="entry name" value="DUF4371"/>
    <property type="match status" value="1"/>
</dbReference>
<gene>
    <name evidence="2" type="ORF">ALC57_18549</name>
</gene>
<dbReference type="EMBL" id="KQ981123">
    <property type="protein sequence ID" value="KYN09339.1"/>
    <property type="molecule type" value="Genomic_DNA"/>
</dbReference>
<evidence type="ECO:0000259" key="1">
    <source>
        <dbReference type="Pfam" id="PF14291"/>
    </source>
</evidence>
<dbReference type="PANTHER" id="PTHR45749">
    <property type="match status" value="1"/>
</dbReference>
<accession>A0A151IRL5</accession>
<name>A0A151IRL5_9HYME</name>
<keyword evidence="3" id="KW-1185">Reference proteome</keyword>
<dbReference type="PANTHER" id="PTHR45749:SF21">
    <property type="entry name" value="DUF4371 DOMAIN-CONTAINING PROTEIN"/>
    <property type="match status" value="1"/>
</dbReference>
<dbReference type="Proteomes" id="UP000078492">
    <property type="component" value="Unassembled WGS sequence"/>
</dbReference>
<evidence type="ECO:0000313" key="3">
    <source>
        <dbReference type="Proteomes" id="UP000078492"/>
    </source>
</evidence>
<dbReference type="InterPro" id="IPR012337">
    <property type="entry name" value="RNaseH-like_sf"/>
</dbReference>
<dbReference type="AlphaFoldDB" id="A0A151IRL5"/>